<evidence type="ECO:0000313" key="2">
    <source>
        <dbReference type="EMBL" id="KAK4108279.1"/>
    </source>
</evidence>
<feature type="compositionally biased region" description="Basic and acidic residues" evidence="1">
    <location>
        <begin position="110"/>
        <end position="126"/>
    </location>
</feature>
<feature type="compositionally biased region" description="Basic and acidic residues" evidence="1">
    <location>
        <begin position="23"/>
        <end position="50"/>
    </location>
</feature>
<feature type="compositionally biased region" description="Basic residues" evidence="1">
    <location>
        <begin position="60"/>
        <end position="74"/>
    </location>
</feature>
<gene>
    <name evidence="2" type="ORF">N656DRAFT_434639</name>
</gene>
<keyword evidence="3" id="KW-1185">Reference proteome</keyword>
<feature type="compositionally biased region" description="Basic and acidic residues" evidence="1">
    <location>
        <begin position="233"/>
        <end position="243"/>
    </location>
</feature>
<comment type="caution">
    <text evidence="2">The sequence shown here is derived from an EMBL/GenBank/DDBJ whole genome shotgun (WGS) entry which is preliminary data.</text>
</comment>
<dbReference type="AlphaFoldDB" id="A0AAN6QDR5"/>
<feature type="compositionally biased region" description="Polar residues" evidence="1">
    <location>
        <begin position="222"/>
        <end position="232"/>
    </location>
</feature>
<feature type="region of interest" description="Disordered" evidence="1">
    <location>
        <begin position="1"/>
        <end position="191"/>
    </location>
</feature>
<name>A0AAN6QDR5_9PEZI</name>
<dbReference type="RefSeq" id="XP_064665849.1">
    <property type="nucleotide sequence ID" value="XM_064809643.1"/>
</dbReference>
<accession>A0AAN6QDR5</accession>
<feature type="compositionally biased region" description="Basic and acidic residues" evidence="1">
    <location>
        <begin position="135"/>
        <end position="146"/>
    </location>
</feature>
<dbReference type="Proteomes" id="UP001302812">
    <property type="component" value="Unassembled WGS sequence"/>
</dbReference>
<evidence type="ECO:0000313" key="3">
    <source>
        <dbReference type="Proteomes" id="UP001302812"/>
    </source>
</evidence>
<feature type="region of interest" description="Disordered" evidence="1">
    <location>
        <begin position="212"/>
        <end position="243"/>
    </location>
</feature>
<proteinExistence type="predicted"/>
<reference evidence="2" key="2">
    <citation type="submission" date="2023-05" db="EMBL/GenBank/DDBJ databases">
        <authorList>
            <consortium name="Lawrence Berkeley National Laboratory"/>
            <person name="Steindorff A."/>
            <person name="Hensen N."/>
            <person name="Bonometti L."/>
            <person name="Westerberg I."/>
            <person name="Brannstrom I.O."/>
            <person name="Guillou S."/>
            <person name="Cros-Aarteil S."/>
            <person name="Calhoun S."/>
            <person name="Haridas S."/>
            <person name="Kuo A."/>
            <person name="Mondo S."/>
            <person name="Pangilinan J."/>
            <person name="Riley R."/>
            <person name="Labutti K."/>
            <person name="Andreopoulos B."/>
            <person name="Lipzen A."/>
            <person name="Chen C."/>
            <person name="Yanf M."/>
            <person name="Daum C."/>
            <person name="Ng V."/>
            <person name="Clum A."/>
            <person name="Ohm R."/>
            <person name="Martin F."/>
            <person name="Silar P."/>
            <person name="Natvig D."/>
            <person name="Lalanne C."/>
            <person name="Gautier V."/>
            <person name="Ament-Velasquez S.L."/>
            <person name="Kruys A."/>
            <person name="Hutchinson M.I."/>
            <person name="Powell A.J."/>
            <person name="Barry K."/>
            <person name="Miller A.N."/>
            <person name="Grigoriev I.V."/>
            <person name="Debuchy R."/>
            <person name="Gladieux P."/>
            <person name="Thoren M.H."/>
            <person name="Johannesson H."/>
        </authorList>
    </citation>
    <scope>NUCLEOTIDE SEQUENCE</scope>
    <source>
        <strain evidence="2">CBS 508.74</strain>
    </source>
</reference>
<organism evidence="2 3">
    <name type="scientific">Canariomyces notabilis</name>
    <dbReference type="NCBI Taxonomy" id="2074819"/>
    <lineage>
        <taxon>Eukaryota</taxon>
        <taxon>Fungi</taxon>
        <taxon>Dikarya</taxon>
        <taxon>Ascomycota</taxon>
        <taxon>Pezizomycotina</taxon>
        <taxon>Sordariomycetes</taxon>
        <taxon>Sordariomycetidae</taxon>
        <taxon>Sordariales</taxon>
        <taxon>Chaetomiaceae</taxon>
        <taxon>Canariomyces</taxon>
    </lineage>
</organism>
<protein>
    <submittedName>
        <fullName evidence="2">Uncharacterized protein</fullName>
    </submittedName>
</protein>
<dbReference type="EMBL" id="MU853364">
    <property type="protein sequence ID" value="KAK4108279.1"/>
    <property type="molecule type" value="Genomic_DNA"/>
</dbReference>
<reference evidence="2" key="1">
    <citation type="journal article" date="2023" name="Mol. Phylogenet. Evol.">
        <title>Genome-scale phylogeny and comparative genomics of the fungal order Sordariales.</title>
        <authorList>
            <person name="Hensen N."/>
            <person name="Bonometti L."/>
            <person name="Westerberg I."/>
            <person name="Brannstrom I.O."/>
            <person name="Guillou S."/>
            <person name="Cros-Aarteil S."/>
            <person name="Calhoun S."/>
            <person name="Haridas S."/>
            <person name="Kuo A."/>
            <person name="Mondo S."/>
            <person name="Pangilinan J."/>
            <person name="Riley R."/>
            <person name="LaButti K."/>
            <person name="Andreopoulos B."/>
            <person name="Lipzen A."/>
            <person name="Chen C."/>
            <person name="Yan M."/>
            <person name="Daum C."/>
            <person name="Ng V."/>
            <person name="Clum A."/>
            <person name="Steindorff A."/>
            <person name="Ohm R.A."/>
            <person name="Martin F."/>
            <person name="Silar P."/>
            <person name="Natvig D.O."/>
            <person name="Lalanne C."/>
            <person name="Gautier V."/>
            <person name="Ament-Velasquez S.L."/>
            <person name="Kruys A."/>
            <person name="Hutchinson M.I."/>
            <person name="Powell A.J."/>
            <person name="Barry K."/>
            <person name="Miller A.N."/>
            <person name="Grigoriev I.V."/>
            <person name="Debuchy R."/>
            <person name="Gladieux P."/>
            <person name="Hiltunen Thoren M."/>
            <person name="Johannesson H."/>
        </authorList>
    </citation>
    <scope>NUCLEOTIDE SEQUENCE</scope>
    <source>
        <strain evidence="2">CBS 508.74</strain>
    </source>
</reference>
<evidence type="ECO:0000256" key="1">
    <source>
        <dbReference type="SAM" id="MobiDB-lite"/>
    </source>
</evidence>
<sequence length="243" mass="26649">MTEPTSAPCAQSEFPPASSSQHPGDRLLAEDRPRTADNRQSRSSSDHEPEFPCSQAEARRPRKGREKQPWRNRRPGGLEDREPATVEITEFTPAPSAPDEVSPASSSQHPKGDLLPDRPRTADNRHLRGSLNHCTEVRRSQAEAHRPRTTQRSPSVGLPPLNRPPKELAPMLASRQSRGVRTSETDSDDELDGCTGLDLCCLLPPAIHGVSLPRPCSRGAWRSSTVVRSGQSADERPPAHIPN</sequence>
<dbReference type="GeneID" id="89933767"/>